<dbReference type="EMBL" id="MU860244">
    <property type="protein sequence ID" value="KAK4235713.1"/>
    <property type="molecule type" value="Genomic_DNA"/>
</dbReference>
<gene>
    <name evidence="9" type="ORF">C8A03DRAFT_17580</name>
</gene>
<dbReference type="PANTHER" id="PTHR42718">
    <property type="entry name" value="MAJOR FACILITATOR SUPERFAMILY MULTIDRUG TRANSPORTER MFSC"/>
    <property type="match status" value="1"/>
</dbReference>
<evidence type="ECO:0000256" key="4">
    <source>
        <dbReference type="ARBA" id="ARBA00022989"/>
    </source>
</evidence>
<dbReference type="InterPro" id="IPR036259">
    <property type="entry name" value="MFS_trans_sf"/>
</dbReference>
<feature type="transmembrane region" description="Helical" evidence="7">
    <location>
        <begin position="80"/>
        <end position="107"/>
    </location>
</feature>
<feature type="transmembrane region" description="Helical" evidence="7">
    <location>
        <begin position="414"/>
        <end position="434"/>
    </location>
</feature>
<keyword evidence="2" id="KW-0813">Transport</keyword>
<evidence type="ECO:0000313" key="10">
    <source>
        <dbReference type="Proteomes" id="UP001303760"/>
    </source>
</evidence>
<feature type="transmembrane region" description="Helical" evidence="7">
    <location>
        <begin position="389"/>
        <end position="407"/>
    </location>
</feature>
<dbReference type="Proteomes" id="UP001303760">
    <property type="component" value="Unassembled WGS sequence"/>
</dbReference>
<feature type="transmembrane region" description="Helical" evidence="7">
    <location>
        <begin position="440"/>
        <end position="465"/>
    </location>
</feature>
<feature type="transmembrane region" description="Helical" evidence="7">
    <location>
        <begin position="278"/>
        <end position="295"/>
    </location>
</feature>
<reference evidence="9" key="1">
    <citation type="journal article" date="2023" name="Mol. Phylogenet. Evol.">
        <title>Genome-scale phylogeny and comparative genomics of the fungal order Sordariales.</title>
        <authorList>
            <person name="Hensen N."/>
            <person name="Bonometti L."/>
            <person name="Westerberg I."/>
            <person name="Brannstrom I.O."/>
            <person name="Guillou S."/>
            <person name="Cros-Aarteil S."/>
            <person name="Calhoun S."/>
            <person name="Haridas S."/>
            <person name="Kuo A."/>
            <person name="Mondo S."/>
            <person name="Pangilinan J."/>
            <person name="Riley R."/>
            <person name="LaButti K."/>
            <person name="Andreopoulos B."/>
            <person name="Lipzen A."/>
            <person name="Chen C."/>
            <person name="Yan M."/>
            <person name="Daum C."/>
            <person name="Ng V."/>
            <person name="Clum A."/>
            <person name="Steindorff A."/>
            <person name="Ohm R.A."/>
            <person name="Martin F."/>
            <person name="Silar P."/>
            <person name="Natvig D.O."/>
            <person name="Lalanne C."/>
            <person name="Gautier V."/>
            <person name="Ament-Velasquez S.L."/>
            <person name="Kruys A."/>
            <person name="Hutchinson M.I."/>
            <person name="Powell A.J."/>
            <person name="Barry K."/>
            <person name="Miller A.N."/>
            <person name="Grigoriev I.V."/>
            <person name="Debuchy R."/>
            <person name="Gladieux P."/>
            <person name="Hiltunen Thoren M."/>
            <person name="Johannesson H."/>
        </authorList>
    </citation>
    <scope>NUCLEOTIDE SEQUENCE</scope>
    <source>
        <strain evidence="9">CBS 532.94</strain>
    </source>
</reference>
<dbReference type="GO" id="GO:0016020">
    <property type="term" value="C:membrane"/>
    <property type="evidence" value="ECO:0007669"/>
    <property type="project" value="UniProtKB-SubCell"/>
</dbReference>
<dbReference type="GO" id="GO:0022857">
    <property type="term" value="F:transmembrane transporter activity"/>
    <property type="evidence" value="ECO:0007669"/>
    <property type="project" value="InterPro"/>
</dbReference>
<dbReference type="InterPro" id="IPR020846">
    <property type="entry name" value="MFS_dom"/>
</dbReference>
<feature type="transmembrane region" description="Helical" evidence="7">
    <location>
        <begin position="149"/>
        <end position="167"/>
    </location>
</feature>
<evidence type="ECO:0000256" key="7">
    <source>
        <dbReference type="SAM" id="Phobius"/>
    </source>
</evidence>
<evidence type="ECO:0000256" key="1">
    <source>
        <dbReference type="ARBA" id="ARBA00004141"/>
    </source>
</evidence>
<dbReference type="Gene3D" id="1.20.1250.20">
    <property type="entry name" value="MFS general substrate transporter like domains"/>
    <property type="match status" value="1"/>
</dbReference>
<evidence type="ECO:0000256" key="2">
    <source>
        <dbReference type="ARBA" id="ARBA00022448"/>
    </source>
</evidence>
<accession>A0AAN7H9Q6</accession>
<dbReference type="Pfam" id="PF07690">
    <property type="entry name" value="MFS_1"/>
    <property type="match status" value="1"/>
</dbReference>
<evidence type="ECO:0000256" key="6">
    <source>
        <dbReference type="SAM" id="MobiDB-lite"/>
    </source>
</evidence>
<dbReference type="PROSITE" id="PS50850">
    <property type="entry name" value="MFS"/>
    <property type="match status" value="1"/>
</dbReference>
<dbReference type="SUPFAM" id="SSF103473">
    <property type="entry name" value="MFS general substrate transporter"/>
    <property type="match status" value="1"/>
</dbReference>
<feature type="transmembrane region" description="Helical" evidence="7">
    <location>
        <begin position="349"/>
        <end position="369"/>
    </location>
</feature>
<feature type="domain" description="Major facilitator superfamily (MFS) profile" evidence="8">
    <location>
        <begin position="83"/>
        <end position="556"/>
    </location>
</feature>
<dbReference type="PANTHER" id="PTHR42718:SF9">
    <property type="entry name" value="MAJOR FACILITATOR SUPERFAMILY MULTIDRUG TRANSPORTER MFSC"/>
    <property type="match status" value="1"/>
</dbReference>
<protein>
    <recommendedName>
        <fullName evidence="8">Major facilitator superfamily (MFS) profile domain-containing protein</fullName>
    </recommendedName>
</protein>
<dbReference type="AlphaFoldDB" id="A0AAN7H9Q6"/>
<keyword evidence="3 7" id="KW-0812">Transmembrane</keyword>
<comment type="subcellular location">
    <subcellularLocation>
        <location evidence="1">Membrane</location>
        <topology evidence="1">Multi-pass membrane protein</topology>
    </subcellularLocation>
</comment>
<keyword evidence="10" id="KW-1185">Reference proteome</keyword>
<keyword evidence="4 7" id="KW-1133">Transmembrane helix</keyword>
<dbReference type="CDD" id="cd17476">
    <property type="entry name" value="MFS_Amf1_MDR_like"/>
    <property type="match status" value="1"/>
</dbReference>
<proteinExistence type="predicted"/>
<evidence type="ECO:0000313" key="9">
    <source>
        <dbReference type="EMBL" id="KAK4235713.1"/>
    </source>
</evidence>
<keyword evidence="5 7" id="KW-0472">Membrane</keyword>
<dbReference type="InterPro" id="IPR011701">
    <property type="entry name" value="MFS"/>
</dbReference>
<comment type="caution">
    <text evidence="9">The sequence shown here is derived from an EMBL/GenBank/DDBJ whole genome shotgun (WGS) entry which is preliminary data.</text>
</comment>
<reference evidence="9" key="2">
    <citation type="submission" date="2023-05" db="EMBL/GenBank/DDBJ databases">
        <authorList>
            <consortium name="Lawrence Berkeley National Laboratory"/>
            <person name="Steindorff A."/>
            <person name="Hensen N."/>
            <person name="Bonometti L."/>
            <person name="Westerberg I."/>
            <person name="Brannstrom I.O."/>
            <person name="Guillou S."/>
            <person name="Cros-Aarteil S."/>
            <person name="Calhoun S."/>
            <person name="Haridas S."/>
            <person name="Kuo A."/>
            <person name="Mondo S."/>
            <person name="Pangilinan J."/>
            <person name="Riley R."/>
            <person name="Labutti K."/>
            <person name="Andreopoulos B."/>
            <person name="Lipzen A."/>
            <person name="Chen C."/>
            <person name="Yanf M."/>
            <person name="Daum C."/>
            <person name="Ng V."/>
            <person name="Clum A."/>
            <person name="Ohm R."/>
            <person name="Martin F."/>
            <person name="Silar P."/>
            <person name="Natvig D."/>
            <person name="Lalanne C."/>
            <person name="Gautier V."/>
            <person name="Ament-Velasquez S.L."/>
            <person name="Kruys A."/>
            <person name="Hutchinson M.I."/>
            <person name="Powell A.J."/>
            <person name="Barry K."/>
            <person name="Miller A.N."/>
            <person name="Grigoriev I.V."/>
            <person name="Debuchy R."/>
            <person name="Gladieux P."/>
            <person name="Thoren M.H."/>
            <person name="Johannesson H."/>
        </authorList>
    </citation>
    <scope>NUCLEOTIDE SEQUENCE</scope>
    <source>
        <strain evidence="9">CBS 532.94</strain>
    </source>
</reference>
<feature type="transmembrane region" description="Helical" evidence="7">
    <location>
        <begin position="119"/>
        <end position="137"/>
    </location>
</feature>
<feature type="transmembrane region" description="Helical" evidence="7">
    <location>
        <begin position="535"/>
        <end position="552"/>
    </location>
</feature>
<dbReference type="Gene3D" id="1.20.1720.10">
    <property type="entry name" value="Multidrug resistance protein D"/>
    <property type="match status" value="1"/>
</dbReference>
<sequence length="584" mass="61645">MSSSSSPDDSVPEKKKTTASQQRNDKDAGPATVTRGIALLPPPNLEDSGVSNVAGVAGENQDPSPSLTSSPGLPFSRARCIALVATLTGASFLNSLSGQACVIVLPTIGEALDIPESRLQWIVSAYALMFGCCLLFWGRVADIYGKRNIFIWGSAWFALTTLVNPFLPNEIAFDLFRGLQGLGAAANVPTAIGILGTTFPPSKAKNYAFSCYAAGAPLGAVLGNLLGGIISEYTSWKWVFVVIALAALTISAAAFFVIPPPKQALEDESPAGRASVDWLGAVLITGGLLALLFALTEGNVVGWSTPWIPVLIVISVVLVALFAFWQSHLEKTGKLAPIMKVSIFRNPQFSAAMAIMALFFSSFNGFLVYATYFYQDYQGNSPLQTTLRFLPTGITGFITAAIVSQLLARVPTYIMLAVGNTCICISALLFAAPIPPETIYWAWSFPAMILSVFGADTAWPCLILFTSHSLPQADQALGGALVNAMGQVGRAIGLAVATAIQTAVMARERGVSVQDAGSVERGDLPSLLGLRAAEWWNFSLGIVALVVVLVAFRGSGIIGKVGVPKAESSTHSVSGRDEEEAEKV</sequence>
<feature type="transmembrane region" description="Helical" evidence="7">
    <location>
        <begin position="211"/>
        <end position="230"/>
    </location>
</feature>
<feature type="transmembrane region" description="Helical" evidence="7">
    <location>
        <begin position="236"/>
        <end position="258"/>
    </location>
</feature>
<evidence type="ECO:0000259" key="8">
    <source>
        <dbReference type="PROSITE" id="PS50850"/>
    </source>
</evidence>
<evidence type="ECO:0000256" key="5">
    <source>
        <dbReference type="ARBA" id="ARBA00023136"/>
    </source>
</evidence>
<feature type="region of interest" description="Disordered" evidence="6">
    <location>
        <begin position="1"/>
        <end position="71"/>
    </location>
</feature>
<evidence type="ECO:0000256" key="3">
    <source>
        <dbReference type="ARBA" id="ARBA00022692"/>
    </source>
</evidence>
<feature type="transmembrane region" description="Helical" evidence="7">
    <location>
        <begin position="307"/>
        <end position="325"/>
    </location>
</feature>
<name>A0AAN7H9Q6_9PEZI</name>
<organism evidence="9 10">
    <name type="scientific">Achaetomium macrosporum</name>
    <dbReference type="NCBI Taxonomy" id="79813"/>
    <lineage>
        <taxon>Eukaryota</taxon>
        <taxon>Fungi</taxon>
        <taxon>Dikarya</taxon>
        <taxon>Ascomycota</taxon>
        <taxon>Pezizomycotina</taxon>
        <taxon>Sordariomycetes</taxon>
        <taxon>Sordariomycetidae</taxon>
        <taxon>Sordariales</taxon>
        <taxon>Chaetomiaceae</taxon>
        <taxon>Achaetomium</taxon>
    </lineage>
</organism>